<keyword evidence="1" id="KW-0812">Transmembrane</keyword>
<sequence length="133" mass="15608">MASQEFYFKQPFEIKDEYPIMKSILFFALVPIELIFIFLYARIVGSLSAYNLEIILAVAVVNLLVANLLINHIKDEAFIDETIRSYKQLDFETRKKSYSFKEGFTVTFLMVVIPWLIFFIGISTVCYLIPHYR</sequence>
<dbReference type="RefSeq" id="WP_136409468.1">
    <property type="nucleotide sequence ID" value="NZ_CP039393.1"/>
</dbReference>
<accession>A0A4P7VAU6</accession>
<dbReference type="AlphaFoldDB" id="A0A4P7VAU6"/>
<keyword evidence="1" id="KW-1133">Transmembrane helix</keyword>
<keyword evidence="1" id="KW-0472">Membrane</keyword>
<name>A0A4P7VAU6_9BACT</name>
<gene>
    <name evidence="2" type="ORF">E7746_00430</name>
</gene>
<feature type="transmembrane region" description="Helical" evidence="1">
    <location>
        <begin position="104"/>
        <end position="130"/>
    </location>
</feature>
<dbReference type="KEGG" id="mgod:E7746_00430"/>
<protein>
    <submittedName>
        <fullName evidence="2">Uncharacterized protein</fullName>
    </submittedName>
</protein>
<reference evidence="2 3" key="1">
    <citation type="submission" date="2019-02" db="EMBL/GenBank/DDBJ databases">
        <title>Isolation and identification of novel species under the genus Muribaculum.</title>
        <authorList>
            <person name="Miyake S."/>
            <person name="Ding Y."/>
            <person name="Low A."/>
            <person name="Soh M."/>
            <person name="Seedorf H."/>
        </authorList>
    </citation>
    <scope>NUCLEOTIDE SEQUENCE [LARGE SCALE GENOMIC DNA]</scope>
    <source>
        <strain evidence="2 3">TLL-A4</strain>
    </source>
</reference>
<keyword evidence="3" id="KW-1185">Reference proteome</keyword>
<evidence type="ECO:0000313" key="3">
    <source>
        <dbReference type="Proteomes" id="UP000297031"/>
    </source>
</evidence>
<feature type="transmembrane region" description="Helical" evidence="1">
    <location>
        <begin position="49"/>
        <end position="70"/>
    </location>
</feature>
<feature type="transmembrane region" description="Helical" evidence="1">
    <location>
        <begin position="24"/>
        <end position="43"/>
    </location>
</feature>
<dbReference type="EMBL" id="CP039393">
    <property type="protein sequence ID" value="QCD34452.1"/>
    <property type="molecule type" value="Genomic_DNA"/>
</dbReference>
<evidence type="ECO:0000256" key="1">
    <source>
        <dbReference type="SAM" id="Phobius"/>
    </source>
</evidence>
<proteinExistence type="predicted"/>
<dbReference type="Proteomes" id="UP000297031">
    <property type="component" value="Chromosome"/>
</dbReference>
<organism evidence="2 3">
    <name type="scientific">Muribaculum gordoncarteri</name>
    <dbReference type="NCBI Taxonomy" id="2530390"/>
    <lineage>
        <taxon>Bacteria</taxon>
        <taxon>Pseudomonadati</taxon>
        <taxon>Bacteroidota</taxon>
        <taxon>Bacteroidia</taxon>
        <taxon>Bacteroidales</taxon>
        <taxon>Muribaculaceae</taxon>
        <taxon>Muribaculum</taxon>
    </lineage>
</organism>
<evidence type="ECO:0000313" key="2">
    <source>
        <dbReference type="EMBL" id="QCD34452.1"/>
    </source>
</evidence>